<protein>
    <submittedName>
        <fullName evidence="2">Uncharacterized protein</fullName>
    </submittedName>
</protein>
<dbReference type="EMBL" id="JAWDJT010000012">
    <property type="protein sequence ID" value="MDU0372103.1"/>
    <property type="molecule type" value="Genomic_DNA"/>
</dbReference>
<reference evidence="2 3" key="1">
    <citation type="submission" date="2023-10" db="EMBL/GenBank/DDBJ databases">
        <title>Hymenobacter endophyticus sp. nov., an isolate from the leaf tissues of wheat.</title>
        <authorList>
            <person name="Dai Y."/>
        </authorList>
    </citation>
    <scope>NUCLEOTIDE SEQUENCE [LARGE SCALE GENOMIC DNA]</scope>
    <source>
        <strain evidence="2 3">ZK17L-C2</strain>
    </source>
</reference>
<evidence type="ECO:0000313" key="2">
    <source>
        <dbReference type="EMBL" id="MDU0372103.1"/>
    </source>
</evidence>
<gene>
    <name evidence="2" type="ORF">ROI90_16980</name>
</gene>
<evidence type="ECO:0000256" key="1">
    <source>
        <dbReference type="SAM" id="Phobius"/>
    </source>
</evidence>
<keyword evidence="1" id="KW-0472">Membrane</keyword>
<feature type="transmembrane region" description="Helical" evidence="1">
    <location>
        <begin position="12"/>
        <end position="30"/>
    </location>
</feature>
<keyword evidence="1" id="KW-0812">Transmembrane</keyword>
<keyword evidence="3" id="KW-1185">Reference proteome</keyword>
<feature type="transmembrane region" description="Helical" evidence="1">
    <location>
        <begin position="45"/>
        <end position="62"/>
    </location>
</feature>
<dbReference type="Proteomes" id="UP001250698">
    <property type="component" value="Unassembled WGS sequence"/>
</dbReference>
<feature type="transmembrane region" description="Helical" evidence="1">
    <location>
        <begin position="104"/>
        <end position="124"/>
    </location>
</feature>
<accession>A0ABU3TL53</accession>
<comment type="caution">
    <text evidence="2">The sequence shown here is derived from an EMBL/GenBank/DDBJ whole genome shotgun (WGS) entry which is preliminary data.</text>
</comment>
<feature type="transmembrane region" description="Helical" evidence="1">
    <location>
        <begin position="74"/>
        <end position="92"/>
    </location>
</feature>
<keyword evidence="1" id="KW-1133">Transmembrane helix</keyword>
<sequence length="133" mass="15450">MTTIQKHRYDIWASNLLFLAFGLSVLMGYLRQRDYFAPDLNTQDYIMHYLIAPVLLVVYYYIRKGIREVKTLFLALYGATLLNILTSSYSFISSEDPLKTFDFLSQQLLYLAASVLLLLSLWSFQRSSTTHEA</sequence>
<evidence type="ECO:0000313" key="3">
    <source>
        <dbReference type="Proteomes" id="UP001250698"/>
    </source>
</evidence>
<dbReference type="RefSeq" id="WP_315999553.1">
    <property type="nucleotide sequence ID" value="NZ_JAWDJT010000012.1"/>
</dbReference>
<name>A0ABU3TL53_9BACT</name>
<organism evidence="2 3">
    <name type="scientific">Hymenobacter endophyticus</name>
    <dbReference type="NCBI Taxonomy" id="3076335"/>
    <lineage>
        <taxon>Bacteria</taxon>
        <taxon>Pseudomonadati</taxon>
        <taxon>Bacteroidota</taxon>
        <taxon>Cytophagia</taxon>
        <taxon>Cytophagales</taxon>
        <taxon>Hymenobacteraceae</taxon>
        <taxon>Hymenobacter</taxon>
    </lineage>
</organism>
<proteinExistence type="predicted"/>